<dbReference type="InterPro" id="IPR020056">
    <property type="entry name" value="Rbsml_bL25/Gln-tRNA_synth_N"/>
</dbReference>
<reference evidence="8 9" key="1">
    <citation type="journal article" date="2018" name="Int. J. Syst. Evol. Microbiol.">
        <title>Parvibium lacunae gen. nov., sp. nov., a new member of the family Alcaligenaceae isolated from a freshwater pond.</title>
        <authorList>
            <person name="Chen W.M."/>
            <person name="Xie P.B."/>
            <person name="Hsu M.Y."/>
            <person name="Sheu S.Y."/>
        </authorList>
    </citation>
    <scope>NUCLEOTIDE SEQUENCE [LARGE SCALE GENOMIC DNA]</scope>
    <source>
        <strain evidence="8 9">KMB9</strain>
    </source>
</reference>
<evidence type="ECO:0000256" key="3">
    <source>
        <dbReference type="ARBA" id="ARBA00022980"/>
    </source>
</evidence>
<dbReference type="GO" id="GO:0003735">
    <property type="term" value="F:structural constituent of ribosome"/>
    <property type="evidence" value="ECO:0007669"/>
    <property type="project" value="InterPro"/>
</dbReference>
<dbReference type="AlphaFoldDB" id="A0A368L0Z5"/>
<keyword evidence="2 5" id="KW-0694">RNA-binding</keyword>
<organism evidence="8 9">
    <name type="scientific">Parvibium lacunae</name>
    <dbReference type="NCBI Taxonomy" id="1888893"/>
    <lineage>
        <taxon>Bacteria</taxon>
        <taxon>Pseudomonadati</taxon>
        <taxon>Pseudomonadota</taxon>
        <taxon>Betaproteobacteria</taxon>
        <taxon>Burkholderiales</taxon>
        <taxon>Alcaligenaceae</taxon>
        <taxon>Parvibium</taxon>
    </lineage>
</organism>
<evidence type="ECO:0000259" key="7">
    <source>
        <dbReference type="Pfam" id="PF14693"/>
    </source>
</evidence>
<dbReference type="NCBIfam" id="TIGR00731">
    <property type="entry name" value="bL25_bact_ctc"/>
    <property type="match status" value="1"/>
</dbReference>
<evidence type="ECO:0000313" key="9">
    <source>
        <dbReference type="Proteomes" id="UP000252357"/>
    </source>
</evidence>
<dbReference type="OrthoDB" id="9806411at2"/>
<dbReference type="Pfam" id="PF14693">
    <property type="entry name" value="Ribosomal_TL5_C"/>
    <property type="match status" value="1"/>
</dbReference>
<dbReference type="GO" id="GO:0006412">
    <property type="term" value="P:translation"/>
    <property type="evidence" value="ECO:0007669"/>
    <property type="project" value="UniProtKB-UniRule"/>
</dbReference>
<dbReference type="CDD" id="cd00495">
    <property type="entry name" value="Ribosomal_L25_TL5_CTC"/>
    <property type="match status" value="1"/>
</dbReference>
<accession>A0A368L0Z5</accession>
<dbReference type="Gene3D" id="2.170.120.20">
    <property type="entry name" value="Ribosomal protein L25, beta domain"/>
    <property type="match status" value="1"/>
</dbReference>
<keyword evidence="1 5" id="KW-0699">rRNA-binding</keyword>
<dbReference type="InterPro" id="IPR001021">
    <property type="entry name" value="Ribosomal_bL25_long"/>
</dbReference>
<dbReference type="NCBIfam" id="NF004612">
    <property type="entry name" value="PRK05943.1"/>
    <property type="match status" value="1"/>
</dbReference>
<feature type="domain" description="Large ribosomal subunit protein bL25 L25" evidence="6">
    <location>
        <begin position="5"/>
        <end position="89"/>
    </location>
</feature>
<dbReference type="GO" id="GO:0022625">
    <property type="term" value="C:cytosolic large ribosomal subunit"/>
    <property type="evidence" value="ECO:0007669"/>
    <property type="project" value="TreeGrafter"/>
</dbReference>
<comment type="similarity">
    <text evidence="5">Belongs to the bacterial ribosomal protein bL25 family. CTC subfamily.</text>
</comment>
<dbReference type="SUPFAM" id="SSF50715">
    <property type="entry name" value="Ribosomal protein L25-like"/>
    <property type="match status" value="1"/>
</dbReference>
<proteinExistence type="inferred from homology"/>
<keyword evidence="3 5" id="KW-0689">Ribosomal protein</keyword>
<evidence type="ECO:0000256" key="5">
    <source>
        <dbReference type="HAMAP-Rule" id="MF_01334"/>
    </source>
</evidence>
<dbReference type="Proteomes" id="UP000252357">
    <property type="component" value="Unassembled WGS sequence"/>
</dbReference>
<evidence type="ECO:0000256" key="1">
    <source>
        <dbReference type="ARBA" id="ARBA00022730"/>
    </source>
</evidence>
<dbReference type="InterPro" id="IPR037121">
    <property type="entry name" value="Ribosomal_bL25_C"/>
</dbReference>
<dbReference type="PANTHER" id="PTHR33284:SF1">
    <property type="entry name" value="RIBOSOMAL PROTEIN L25_GLN-TRNA SYNTHETASE, ANTI-CODON-BINDING DOMAIN-CONTAINING PROTEIN"/>
    <property type="match status" value="1"/>
</dbReference>
<keyword evidence="4 5" id="KW-0687">Ribonucleoprotein</keyword>
<evidence type="ECO:0000259" key="6">
    <source>
        <dbReference type="Pfam" id="PF01386"/>
    </source>
</evidence>
<dbReference type="InterPro" id="IPR020057">
    <property type="entry name" value="Ribosomal_bL25_b-dom"/>
</dbReference>
<dbReference type="NCBIfam" id="NF004130">
    <property type="entry name" value="PRK05618.1-5"/>
    <property type="match status" value="1"/>
</dbReference>
<comment type="function">
    <text evidence="5">This is one of the proteins that binds to the 5S RNA in the ribosome where it forms part of the central protuberance.</text>
</comment>
<dbReference type="Gene3D" id="2.40.240.10">
    <property type="entry name" value="Ribosomal Protein L25, Chain P"/>
    <property type="match status" value="1"/>
</dbReference>
<dbReference type="PANTHER" id="PTHR33284">
    <property type="entry name" value="RIBOSOMAL PROTEIN L25/GLN-TRNA SYNTHETASE, ANTI-CODON-BINDING DOMAIN-CONTAINING PROTEIN"/>
    <property type="match status" value="1"/>
</dbReference>
<dbReference type="NCBIfam" id="NF004128">
    <property type="entry name" value="PRK05618.1-2"/>
    <property type="match status" value="1"/>
</dbReference>
<comment type="subunit">
    <text evidence="5">Part of the 50S ribosomal subunit; part of the 5S rRNA/L5/L18/L25 subcomplex. Contacts the 5S rRNA. Binds to the 5S rRNA independently of L5 and L18.</text>
</comment>
<dbReference type="RefSeq" id="WP_114403116.1">
    <property type="nucleotide sequence ID" value="NZ_QPGB01000004.1"/>
</dbReference>
<gene>
    <name evidence="5" type="primary">rplY</name>
    <name evidence="5" type="synonym">ctc</name>
    <name evidence="8" type="ORF">DU000_09190</name>
</gene>
<keyword evidence="9" id="KW-1185">Reference proteome</keyword>
<evidence type="ECO:0000313" key="8">
    <source>
        <dbReference type="EMBL" id="RCS56974.1"/>
    </source>
</evidence>
<feature type="domain" description="Large ribosomal subunit protein bL25 beta" evidence="7">
    <location>
        <begin position="97"/>
        <end position="182"/>
    </location>
</feature>
<dbReference type="InterPro" id="IPR020930">
    <property type="entry name" value="Ribosomal_uL5_bac-type"/>
</dbReference>
<sequence length="199" mass="21573">MKVVASTRTAQGSSASRRLRHEGQVPGILYGNGAAVNLSVEHNPLWHALQKEAFHSSVLDLEIDGKSEKALLRDFQLHAYKKQVLHIDFQRVDPNQKLHVKVPLHFKNQENSPAVKLSGGLVSHIITEIDVTCLPAALPEFIEVDLGELQAGHALHVSHIKFPAGVSPVLHGKEDPVIVTVQVKGGAEDAKPAAEAAKK</sequence>
<comment type="caution">
    <text evidence="8">The sequence shown here is derived from an EMBL/GenBank/DDBJ whole genome shotgun (WGS) entry which is preliminary data.</text>
</comment>
<dbReference type="InterPro" id="IPR029751">
    <property type="entry name" value="Ribosomal_L25_dom"/>
</dbReference>
<name>A0A368L0Z5_9BURK</name>
<dbReference type="GO" id="GO:0008097">
    <property type="term" value="F:5S rRNA binding"/>
    <property type="evidence" value="ECO:0007669"/>
    <property type="project" value="InterPro"/>
</dbReference>
<dbReference type="EMBL" id="QPGB01000004">
    <property type="protein sequence ID" value="RCS56974.1"/>
    <property type="molecule type" value="Genomic_DNA"/>
</dbReference>
<evidence type="ECO:0000256" key="4">
    <source>
        <dbReference type="ARBA" id="ARBA00023274"/>
    </source>
</evidence>
<protein>
    <recommendedName>
        <fullName evidence="5">Large ribosomal subunit protein bL25</fullName>
    </recommendedName>
    <alternativeName>
        <fullName evidence="5">General stress protein CTC</fullName>
    </alternativeName>
</protein>
<evidence type="ECO:0000256" key="2">
    <source>
        <dbReference type="ARBA" id="ARBA00022884"/>
    </source>
</evidence>
<dbReference type="Pfam" id="PF01386">
    <property type="entry name" value="Ribosomal_L25p"/>
    <property type="match status" value="1"/>
</dbReference>
<dbReference type="HAMAP" id="MF_01334">
    <property type="entry name" value="Ribosomal_bL25_CTC"/>
    <property type="match status" value="1"/>
</dbReference>
<dbReference type="InterPro" id="IPR011035">
    <property type="entry name" value="Ribosomal_bL25/Gln-tRNA_synth"/>
</dbReference>